<organism evidence="3 4">
    <name type="scientific">Frankia nepalensis</name>
    <dbReference type="NCBI Taxonomy" id="1836974"/>
    <lineage>
        <taxon>Bacteria</taxon>
        <taxon>Bacillati</taxon>
        <taxon>Actinomycetota</taxon>
        <taxon>Actinomycetes</taxon>
        <taxon>Frankiales</taxon>
        <taxon>Frankiaceae</taxon>
        <taxon>Frankia</taxon>
    </lineage>
</organism>
<dbReference type="InterPro" id="IPR045851">
    <property type="entry name" value="AMP-bd_C_sf"/>
</dbReference>
<proteinExistence type="predicted"/>
<sequence>MDVPGTASVPSADFTLADFTTKAAHWWPNRGAFVEEGEETTYRQLHDRVNRLTAVLRDAGVTAGSRVGMLAANSKAYFEIFFACARLGAVMVPINIRLSPREVAYQIDNADMSHVVLERDLEELADNSRLTSLTHWWLGETYEDAIAAATPDEARVVLPAEAPVSQMYTSGTTGFAKGCVHSQGGWRASALNLAVGLRLDRRPVVLANVPYFHAWGFGFALSHLVTGGTVVVGRQASPAEYWELIDRHQVTSAILPSGAPTQLHPRDHLTVLVGQAGGFRSLLKALLDVVFPKAEYYGIYGMTELTNIALISRLSDELDHPGNLGEPLPGIDAQAHDEAGLPVRPGEVGELVIRGAQVCLGYYKNPEATADLFRDGWLHTGDLVRVGETGSLHFFDRAKDMIKSGGENVYSAEVERVLLECPGVVDVAVFGVADRRWGEAVKALVAFGPGVEADLRAVDDYCLKNLAAYKRPRWYEVVPQIPRSTTGKVVKVRLREQHDPSTSIRLEERT</sequence>
<dbReference type="Gene3D" id="3.40.50.12780">
    <property type="entry name" value="N-terminal domain of ligase-like"/>
    <property type="match status" value="1"/>
</dbReference>
<dbReference type="Pfam" id="PF00501">
    <property type="entry name" value="AMP-binding"/>
    <property type="match status" value="1"/>
</dbReference>
<evidence type="ECO:0000313" key="3">
    <source>
        <dbReference type="EMBL" id="MBL7632306.1"/>
    </source>
</evidence>
<reference evidence="3" key="1">
    <citation type="submission" date="2020-12" db="EMBL/GenBank/DDBJ databases">
        <title>Genomic characterization of non-nitrogen-fixing Frankia strains.</title>
        <authorList>
            <person name="Carlos-Shanley C."/>
            <person name="Guerra T."/>
            <person name="Hahn D."/>
        </authorList>
    </citation>
    <scope>NUCLEOTIDE SEQUENCE</scope>
    <source>
        <strain evidence="3">CN6</strain>
    </source>
</reference>
<dbReference type="PANTHER" id="PTHR43767">
    <property type="entry name" value="LONG-CHAIN-FATTY-ACID--COA LIGASE"/>
    <property type="match status" value="1"/>
</dbReference>
<dbReference type="InterPro" id="IPR000873">
    <property type="entry name" value="AMP-dep_synth/lig_dom"/>
</dbReference>
<dbReference type="InterPro" id="IPR050237">
    <property type="entry name" value="ATP-dep_AMP-bd_enzyme"/>
</dbReference>
<feature type="domain" description="AMP-binding enzyme C-terminal" evidence="2">
    <location>
        <begin position="413"/>
        <end position="488"/>
    </location>
</feature>
<protein>
    <submittedName>
        <fullName evidence="3">AMP-binding protein</fullName>
    </submittedName>
</protein>
<dbReference type="Pfam" id="PF13193">
    <property type="entry name" value="AMP-binding_C"/>
    <property type="match status" value="1"/>
</dbReference>
<dbReference type="EMBL" id="JAEACQ010000307">
    <property type="protein sequence ID" value="MBL7632306.1"/>
    <property type="molecule type" value="Genomic_DNA"/>
</dbReference>
<dbReference type="InterPro" id="IPR025110">
    <property type="entry name" value="AMP-bd_C"/>
</dbReference>
<keyword evidence="4" id="KW-1185">Reference proteome</keyword>
<feature type="domain" description="AMP-dependent synthetase/ligase" evidence="1">
    <location>
        <begin position="23"/>
        <end position="363"/>
    </location>
</feature>
<dbReference type="AlphaFoldDB" id="A0A937RUV0"/>
<name>A0A937RUV0_9ACTN</name>
<evidence type="ECO:0000313" key="4">
    <source>
        <dbReference type="Proteomes" id="UP000604475"/>
    </source>
</evidence>
<dbReference type="GO" id="GO:0016878">
    <property type="term" value="F:acid-thiol ligase activity"/>
    <property type="evidence" value="ECO:0007669"/>
    <property type="project" value="UniProtKB-ARBA"/>
</dbReference>
<gene>
    <name evidence="3" type="ORF">I7412_35175</name>
</gene>
<dbReference type="PANTHER" id="PTHR43767:SF1">
    <property type="entry name" value="NONRIBOSOMAL PEPTIDE SYNTHASE PES1 (EUROFUNG)-RELATED"/>
    <property type="match status" value="1"/>
</dbReference>
<evidence type="ECO:0000259" key="1">
    <source>
        <dbReference type="Pfam" id="PF00501"/>
    </source>
</evidence>
<comment type="caution">
    <text evidence="3">The sequence shown here is derived from an EMBL/GenBank/DDBJ whole genome shotgun (WGS) entry which is preliminary data.</text>
</comment>
<accession>A0A937RUV0</accession>
<evidence type="ECO:0000259" key="2">
    <source>
        <dbReference type="Pfam" id="PF13193"/>
    </source>
</evidence>
<dbReference type="InterPro" id="IPR042099">
    <property type="entry name" value="ANL_N_sf"/>
</dbReference>
<dbReference type="SUPFAM" id="SSF56801">
    <property type="entry name" value="Acetyl-CoA synthetase-like"/>
    <property type="match status" value="1"/>
</dbReference>
<dbReference type="Gene3D" id="3.30.300.30">
    <property type="match status" value="1"/>
</dbReference>
<dbReference type="Proteomes" id="UP000604475">
    <property type="component" value="Unassembled WGS sequence"/>
</dbReference>
<dbReference type="RefSeq" id="WP_203006982.1">
    <property type="nucleotide sequence ID" value="NZ_JADWYU010000044.1"/>
</dbReference>